<dbReference type="SMART" id="SM00448">
    <property type="entry name" value="REC"/>
    <property type="match status" value="1"/>
</dbReference>
<dbReference type="Pfam" id="PF13487">
    <property type="entry name" value="HD_5"/>
    <property type="match status" value="1"/>
</dbReference>
<dbReference type="CDD" id="cd00156">
    <property type="entry name" value="REC"/>
    <property type="match status" value="1"/>
</dbReference>
<organism evidence="4 5">
    <name type="scientific">SAR92 clade bacterium</name>
    <dbReference type="NCBI Taxonomy" id="2315479"/>
    <lineage>
        <taxon>Bacteria</taxon>
        <taxon>Pseudomonadati</taxon>
        <taxon>Pseudomonadota</taxon>
        <taxon>Gammaproteobacteria</taxon>
        <taxon>Cellvibrionales</taxon>
        <taxon>Porticoccaceae</taxon>
        <taxon>SAR92 clade</taxon>
    </lineage>
</organism>
<dbReference type="GO" id="GO:0000160">
    <property type="term" value="P:phosphorelay signal transduction system"/>
    <property type="evidence" value="ECO:0007669"/>
    <property type="project" value="InterPro"/>
</dbReference>
<dbReference type="SMART" id="SM00471">
    <property type="entry name" value="HDc"/>
    <property type="match status" value="1"/>
</dbReference>
<gene>
    <name evidence="4" type="ORF">EVB03_02605</name>
</gene>
<dbReference type="GO" id="GO:0008081">
    <property type="term" value="F:phosphoric diester hydrolase activity"/>
    <property type="evidence" value="ECO:0007669"/>
    <property type="project" value="UniProtKB-ARBA"/>
</dbReference>
<sequence length="509" mass="57675">MRLVPQKSIEKDPIEDSTYSRWKVLLVDDDPDIIAVTQLSLRSFEYKSLKLDIIIANSSSQARYLIEQHTDIAVMIIDIVMETDTSGLDLIEYIRNELNNKVSRIIVSTGQPGLAPERYVIDNYDIDNYLPKTNLTSQNLYVQLRLALKGYHDIYRLERYSKGLQRVLVQTPKLYHAGRQSESKFFKSLLSQLKVLCRINGHSGVLSLGLLIASITDNVGKIECAEGDFSYFRIDKDDPLNLFKAHEALRLGKHQSTKHTGHKNFIPLMIDDNVVALVYLESEPDLSEHDLAIMEVFVTQCASMLESFRLHNQHEDDYQQLINTMADIAEFKDRDTAAHINRMARYTEIIALEMGLSESTARAWGQASRLHDVGKMGIPDNILQKPGKLSDQEFDIMRTHTVIGASILGKIDRMGVAKDIALSHHEHWDGSGYPEGKLGDDIPLPSRIVGLVDVFDALINERCYKNPWPVEEAVDYLKLKKGNQFDPTVTEAFMRLYERGAITQIIGGV</sequence>
<dbReference type="InterPro" id="IPR003607">
    <property type="entry name" value="HD/PDEase_dom"/>
</dbReference>
<dbReference type="Gene3D" id="3.40.50.2300">
    <property type="match status" value="1"/>
</dbReference>
<evidence type="ECO:0000256" key="1">
    <source>
        <dbReference type="PROSITE-ProRule" id="PRU00169"/>
    </source>
</evidence>
<accession>A0A520MIV3</accession>
<keyword evidence="1" id="KW-0597">Phosphoprotein</keyword>
<dbReference type="InterPro" id="IPR001789">
    <property type="entry name" value="Sig_transdc_resp-reg_receiver"/>
</dbReference>
<dbReference type="Proteomes" id="UP000315889">
    <property type="component" value="Unassembled WGS sequence"/>
</dbReference>
<dbReference type="InterPro" id="IPR011006">
    <property type="entry name" value="CheY-like_superfamily"/>
</dbReference>
<dbReference type="SUPFAM" id="SSF52172">
    <property type="entry name" value="CheY-like"/>
    <property type="match status" value="1"/>
</dbReference>
<dbReference type="Pfam" id="PF00072">
    <property type="entry name" value="Response_reg"/>
    <property type="match status" value="1"/>
</dbReference>
<comment type="caution">
    <text evidence="4">The sequence shown here is derived from an EMBL/GenBank/DDBJ whole genome shotgun (WGS) entry which is preliminary data.</text>
</comment>
<evidence type="ECO:0000313" key="4">
    <source>
        <dbReference type="EMBL" id="RZO21134.1"/>
    </source>
</evidence>
<dbReference type="AlphaFoldDB" id="A0A520MIV3"/>
<protein>
    <submittedName>
        <fullName evidence="4">HD domain-containing protein</fullName>
    </submittedName>
</protein>
<dbReference type="InterPro" id="IPR052020">
    <property type="entry name" value="Cyclic_di-GMP/3'3'-cGAMP_PDE"/>
</dbReference>
<feature type="domain" description="Response regulatory" evidence="2">
    <location>
        <begin position="23"/>
        <end position="147"/>
    </location>
</feature>
<feature type="modified residue" description="4-aspartylphosphate" evidence="1">
    <location>
        <position position="78"/>
    </location>
</feature>
<dbReference type="CDD" id="cd00077">
    <property type="entry name" value="HDc"/>
    <property type="match status" value="1"/>
</dbReference>
<dbReference type="SUPFAM" id="SSF109604">
    <property type="entry name" value="HD-domain/PDEase-like"/>
    <property type="match status" value="1"/>
</dbReference>
<feature type="domain" description="HD-GYP" evidence="3">
    <location>
        <begin position="314"/>
        <end position="509"/>
    </location>
</feature>
<dbReference type="PANTHER" id="PTHR45228">
    <property type="entry name" value="CYCLIC DI-GMP PHOSPHODIESTERASE TM_0186-RELATED"/>
    <property type="match status" value="1"/>
</dbReference>
<dbReference type="SUPFAM" id="SSF55781">
    <property type="entry name" value="GAF domain-like"/>
    <property type="match status" value="1"/>
</dbReference>
<name>A0A520MIV3_9GAMM</name>
<evidence type="ECO:0000259" key="2">
    <source>
        <dbReference type="PROSITE" id="PS50110"/>
    </source>
</evidence>
<dbReference type="Gene3D" id="1.10.3210.10">
    <property type="entry name" value="Hypothetical protein af1432"/>
    <property type="match status" value="1"/>
</dbReference>
<dbReference type="InterPro" id="IPR037522">
    <property type="entry name" value="HD_GYP_dom"/>
</dbReference>
<dbReference type="PANTHER" id="PTHR45228:SF9">
    <property type="entry name" value="3'3'-CGAMP-SPECIFIC PHOSPHODIESTERASE 2"/>
    <property type="match status" value="1"/>
</dbReference>
<evidence type="ECO:0000313" key="5">
    <source>
        <dbReference type="Proteomes" id="UP000315889"/>
    </source>
</evidence>
<evidence type="ECO:0000259" key="3">
    <source>
        <dbReference type="PROSITE" id="PS51832"/>
    </source>
</evidence>
<dbReference type="Pfam" id="PF11849">
    <property type="entry name" value="DUF3369"/>
    <property type="match status" value="1"/>
</dbReference>
<reference evidence="4 5" key="1">
    <citation type="submission" date="2019-02" db="EMBL/GenBank/DDBJ databases">
        <title>Prokaryotic population dynamics and viral predation in marine succession experiment using metagenomics: the confinement effect.</title>
        <authorList>
            <person name="Haro-Moreno J.M."/>
            <person name="Rodriguez-Valera F."/>
            <person name="Lopez-Perez M."/>
        </authorList>
    </citation>
    <scope>NUCLEOTIDE SEQUENCE [LARGE SCALE GENOMIC DNA]</scope>
    <source>
        <strain evidence="4">MED-G170</strain>
    </source>
</reference>
<dbReference type="PROSITE" id="PS51832">
    <property type="entry name" value="HD_GYP"/>
    <property type="match status" value="1"/>
</dbReference>
<dbReference type="PROSITE" id="PS50110">
    <property type="entry name" value="RESPONSE_REGULATORY"/>
    <property type="match status" value="1"/>
</dbReference>
<dbReference type="EMBL" id="SHBP01000002">
    <property type="protein sequence ID" value="RZO21134.1"/>
    <property type="molecule type" value="Genomic_DNA"/>
</dbReference>
<dbReference type="InterPro" id="IPR021800">
    <property type="entry name" value="DUF3369"/>
</dbReference>
<proteinExistence type="predicted"/>